<evidence type="ECO:0000256" key="1">
    <source>
        <dbReference type="SAM" id="Phobius"/>
    </source>
</evidence>
<dbReference type="PANTHER" id="PTHR45638:SF11">
    <property type="entry name" value="CYCLIC NUCLEOTIDE-GATED CATION CHANNEL SUBUNIT A"/>
    <property type="match status" value="1"/>
</dbReference>
<protein>
    <recommendedName>
        <fullName evidence="4">Ion transport domain-containing protein</fullName>
    </recommendedName>
</protein>
<dbReference type="AlphaFoldDB" id="A0A182MV08"/>
<dbReference type="GO" id="GO:0005223">
    <property type="term" value="F:intracellularly cGMP-activated cation channel activity"/>
    <property type="evidence" value="ECO:0007669"/>
    <property type="project" value="TreeGrafter"/>
</dbReference>
<proteinExistence type="predicted"/>
<dbReference type="GO" id="GO:0044877">
    <property type="term" value="F:protein-containing complex binding"/>
    <property type="evidence" value="ECO:0007669"/>
    <property type="project" value="TreeGrafter"/>
</dbReference>
<dbReference type="VEuPathDB" id="VectorBase:ACUA026903"/>
<feature type="transmembrane region" description="Helical" evidence="1">
    <location>
        <begin position="93"/>
        <end position="114"/>
    </location>
</feature>
<evidence type="ECO:0000313" key="2">
    <source>
        <dbReference type="EnsemblMetazoa" id="ACUA026903-PA"/>
    </source>
</evidence>
<dbReference type="EMBL" id="AXCM01005591">
    <property type="status" value="NOT_ANNOTATED_CDS"/>
    <property type="molecule type" value="Genomic_DNA"/>
</dbReference>
<dbReference type="GO" id="GO:0030553">
    <property type="term" value="F:cGMP binding"/>
    <property type="evidence" value="ECO:0007669"/>
    <property type="project" value="TreeGrafter"/>
</dbReference>
<dbReference type="SUPFAM" id="SSF81324">
    <property type="entry name" value="Voltage-gated potassium channels"/>
    <property type="match status" value="1"/>
</dbReference>
<sequence>MGFIISHPPKEPSTGRRGKLSSLRRSLNALRCRISKRGRSKPPDQFLDKFSSASATSDTRLHQAGCVAPQAVPSDGVCSRLSVDPSLPSHYRWLSVVSLAVLYNIIFVIGRAVFWELNKQASVLWWILDYLCDFIYLTDTLVHCHEDNVRENPVVLWYVRTPLRFLHPVATLGVSVPALEDWLAVTRAGSKNFLLKLENRLIDRRAR</sequence>
<name>A0A182MV08_9DIPT</name>
<reference evidence="2" key="2">
    <citation type="submission" date="2020-05" db="UniProtKB">
        <authorList>
            <consortium name="EnsemblMetazoa"/>
        </authorList>
    </citation>
    <scope>IDENTIFICATION</scope>
    <source>
        <strain evidence="2">A-37</strain>
    </source>
</reference>
<evidence type="ECO:0008006" key="4">
    <source>
        <dbReference type="Google" id="ProtNLM"/>
    </source>
</evidence>
<dbReference type="Proteomes" id="UP000075883">
    <property type="component" value="Unassembled WGS sequence"/>
</dbReference>
<keyword evidence="1" id="KW-0812">Transmembrane</keyword>
<dbReference type="STRING" id="139723.A0A182MV08"/>
<keyword evidence="1" id="KW-1133">Transmembrane helix</keyword>
<reference evidence="3" key="1">
    <citation type="submission" date="2013-09" db="EMBL/GenBank/DDBJ databases">
        <title>The Genome Sequence of Anopheles culicifacies species A.</title>
        <authorList>
            <consortium name="The Broad Institute Genomics Platform"/>
            <person name="Neafsey D.E."/>
            <person name="Besansky N."/>
            <person name="Howell P."/>
            <person name="Walton C."/>
            <person name="Young S.K."/>
            <person name="Zeng Q."/>
            <person name="Gargeya S."/>
            <person name="Fitzgerald M."/>
            <person name="Haas B."/>
            <person name="Abouelleil A."/>
            <person name="Allen A.W."/>
            <person name="Alvarado L."/>
            <person name="Arachchi H.M."/>
            <person name="Berlin A.M."/>
            <person name="Chapman S.B."/>
            <person name="Gainer-Dewar J."/>
            <person name="Goldberg J."/>
            <person name="Griggs A."/>
            <person name="Gujja S."/>
            <person name="Hansen M."/>
            <person name="Howarth C."/>
            <person name="Imamovic A."/>
            <person name="Ireland A."/>
            <person name="Larimer J."/>
            <person name="McCowan C."/>
            <person name="Murphy C."/>
            <person name="Pearson M."/>
            <person name="Poon T.W."/>
            <person name="Priest M."/>
            <person name="Roberts A."/>
            <person name="Saif S."/>
            <person name="Shea T."/>
            <person name="Sisk P."/>
            <person name="Sykes S."/>
            <person name="Wortman J."/>
            <person name="Nusbaum C."/>
            <person name="Birren B."/>
        </authorList>
    </citation>
    <scope>NUCLEOTIDE SEQUENCE [LARGE SCALE GENOMIC DNA]</scope>
    <source>
        <strain evidence="3">A-37</strain>
    </source>
</reference>
<organism evidence="2 3">
    <name type="scientific">Anopheles culicifacies</name>
    <dbReference type="NCBI Taxonomy" id="139723"/>
    <lineage>
        <taxon>Eukaryota</taxon>
        <taxon>Metazoa</taxon>
        <taxon>Ecdysozoa</taxon>
        <taxon>Arthropoda</taxon>
        <taxon>Hexapoda</taxon>
        <taxon>Insecta</taxon>
        <taxon>Pterygota</taxon>
        <taxon>Neoptera</taxon>
        <taxon>Endopterygota</taxon>
        <taxon>Diptera</taxon>
        <taxon>Nematocera</taxon>
        <taxon>Culicoidea</taxon>
        <taxon>Culicidae</taxon>
        <taxon>Anophelinae</taxon>
        <taxon>Anopheles</taxon>
        <taxon>culicifacies species complex</taxon>
    </lineage>
</organism>
<evidence type="ECO:0000313" key="3">
    <source>
        <dbReference type="Proteomes" id="UP000075883"/>
    </source>
</evidence>
<keyword evidence="1" id="KW-0472">Membrane</keyword>
<dbReference type="GO" id="GO:0005886">
    <property type="term" value="C:plasma membrane"/>
    <property type="evidence" value="ECO:0007669"/>
    <property type="project" value="TreeGrafter"/>
</dbReference>
<dbReference type="EMBL" id="AXCM01005592">
    <property type="status" value="NOT_ANNOTATED_CDS"/>
    <property type="molecule type" value="Genomic_DNA"/>
</dbReference>
<accession>A0A182MV08</accession>
<dbReference type="EnsemblMetazoa" id="ACUA026903-RA">
    <property type="protein sequence ID" value="ACUA026903-PA"/>
    <property type="gene ID" value="ACUA026903"/>
</dbReference>
<dbReference type="GO" id="GO:0017071">
    <property type="term" value="C:intracellular cyclic nucleotide activated cation channel complex"/>
    <property type="evidence" value="ECO:0007669"/>
    <property type="project" value="TreeGrafter"/>
</dbReference>
<dbReference type="InterPro" id="IPR050866">
    <property type="entry name" value="CNG_cation_channel"/>
</dbReference>
<dbReference type="GO" id="GO:0005222">
    <property type="term" value="F:intracellularly cAMP-activated cation channel activity"/>
    <property type="evidence" value="ECO:0007669"/>
    <property type="project" value="TreeGrafter"/>
</dbReference>
<dbReference type="PANTHER" id="PTHR45638">
    <property type="entry name" value="CYCLIC NUCLEOTIDE-GATED CATION CHANNEL SUBUNIT A"/>
    <property type="match status" value="1"/>
</dbReference>
<keyword evidence="3" id="KW-1185">Reference proteome</keyword>